<comment type="similarity">
    <text evidence="2 6">Belongs to the FAD-dependent glycerol-3-phosphate dehydrogenase family.</text>
</comment>
<organism evidence="9 10">
    <name type="scientific">Thalassotalea euphylliae</name>
    <dbReference type="NCBI Taxonomy" id="1655234"/>
    <lineage>
        <taxon>Bacteria</taxon>
        <taxon>Pseudomonadati</taxon>
        <taxon>Pseudomonadota</taxon>
        <taxon>Gammaproteobacteria</taxon>
        <taxon>Alteromonadales</taxon>
        <taxon>Colwelliaceae</taxon>
        <taxon>Thalassotalea</taxon>
    </lineage>
</organism>
<sequence>MDVTETIYDALVVGGGINGVGIANDAAGRGLNVLLCEMNDLASATSSASSKLIHGGLRYLEYYEFGLVKKALAEREVLLKNAPHIISPLVFRLPHQPHLRPAWMIRAGLFLYDNLSKRITLPKSRAIKFDQQSPLKSDIKKGFEYADAWVDDARLTVLNALSAKAQGATILTRTQLVAAESIDGVWHLSLLNKATGDTITVRSKSLINAAGPWVENITGNVVKEHTHGLRLVKGSHIVVPRIHEGEHAYILQNEDQRIVFVLPFEQDYSLVGTTDVDYQGDPQDVAIESAEIDYIIGITNHYFKRQISRDDIVHTFSGIRPLLHDEAEDAKAVTRDYTIELITEGHAPLVNIYGGKITTYRTLAEAAVDKLTQVFPHMKPAWTKQAALPGGDFTDRASLAATLRGGFGWLAETLIARYVRTYGTIALHFLKGCECLHDLGEDFGAGLYQKELDYLAEQEWAKSVDDVIWRRTKLGLLLSETQQQNISQYLAARSQ</sequence>
<comment type="cofactor">
    <cofactor evidence="1 6">
        <name>FAD</name>
        <dbReference type="ChEBI" id="CHEBI:57692"/>
    </cofactor>
</comment>
<dbReference type="InterPro" id="IPR036188">
    <property type="entry name" value="FAD/NAD-bd_sf"/>
</dbReference>
<dbReference type="RefSeq" id="WP_116006759.1">
    <property type="nucleotide sequence ID" value="NZ_QUOU01000001.1"/>
</dbReference>
<name>A0A3E0TM39_9GAMM</name>
<evidence type="ECO:0000256" key="6">
    <source>
        <dbReference type="RuleBase" id="RU361217"/>
    </source>
</evidence>
<evidence type="ECO:0000313" key="9">
    <source>
        <dbReference type="EMBL" id="REL25629.1"/>
    </source>
</evidence>
<dbReference type="NCBIfam" id="NF009906">
    <property type="entry name" value="PRK13369.1"/>
    <property type="match status" value="1"/>
</dbReference>
<dbReference type="PROSITE" id="PS00978">
    <property type="entry name" value="FAD_G3PDH_2"/>
    <property type="match status" value="1"/>
</dbReference>
<dbReference type="SUPFAM" id="SSF51905">
    <property type="entry name" value="FAD/NAD(P)-binding domain"/>
    <property type="match status" value="1"/>
</dbReference>
<dbReference type="Gene3D" id="1.10.8.870">
    <property type="entry name" value="Alpha-glycerophosphate oxidase, cap domain"/>
    <property type="match status" value="1"/>
</dbReference>
<dbReference type="PANTHER" id="PTHR11985:SF15">
    <property type="entry name" value="GLYCEROL-3-PHOSPHATE DEHYDROGENASE, MITOCHONDRIAL"/>
    <property type="match status" value="1"/>
</dbReference>
<keyword evidence="4" id="KW-0274">FAD</keyword>
<comment type="caution">
    <text evidence="9">The sequence shown here is derived from an EMBL/GenBank/DDBJ whole genome shotgun (WGS) entry which is preliminary data.</text>
</comment>
<keyword evidence="3 6" id="KW-0285">Flavoprotein</keyword>
<dbReference type="Proteomes" id="UP000256478">
    <property type="component" value="Unassembled WGS sequence"/>
</dbReference>
<dbReference type="PANTHER" id="PTHR11985">
    <property type="entry name" value="GLYCEROL-3-PHOSPHATE DEHYDROGENASE"/>
    <property type="match status" value="1"/>
</dbReference>
<dbReference type="OrthoDB" id="9766796at2"/>
<dbReference type="NCBIfam" id="NF008899">
    <property type="entry name" value="PRK12266.1"/>
    <property type="match status" value="1"/>
</dbReference>
<accession>A0A3E0TM39</accession>
<evidence type="ECO:0000256" key="1">
    <source>
        <dbReference type="ARBA" id="ARBA00001974"/>
    </source>
</evidence>
<dbReference type="GO" id="GO:0004368">
    <property type="term" value="F:glycerol-3-phosphate dehydrogenase (quinone) activity"/>
    <property type="evidence" value="ECO:0007669"/>
    <property type="project" value="UniProtKB-EC"/>
</dbReference>
<dbReference type="EC" id="1.1.5.3" evidence="6"/>
<dbReference type="InterPro" id="IPR006076">
    <property type="entry name" value="FAD-dep_OxRdtase"/>
</dbReference>
<protein>
    <recommendedName>
        <fullName evidence="6">Glycerol-3-phosphate dehydrogenase</fullName>
        <ecNumber evidence="6">1.1.5.3</ecNumber>
    </recommendedName>
</protein>
<dbReference type="PROSITE" id="PS00977">
    <property type="entry name" value="FAD_G3PDH_1"/>
    <property type="match status" value="1"/>
</dbReference>
<comment type="catalytic activity">
    <reaction evidence="6">
        <text>a quinone + sn-glycerol 3-phosphate = dihydroxyacetone phosphate + a quinol</text>
        <dbReference type="Rhea" id="RHEA:18977"/>
        <dbReference type="ChEBI" id="CHEBI:24646"/>
        <dbReference type="ChEBI" id="CHEBI:57597"/>
        <dbReference type="ChEBI" id="CHEBI:57642"/>
        <dbReference type="ChEBI" id="CHEBI:132124"/>
        <dbReference type="EC" id="1.1.5.3"/>
    </reaction>
</comment>
<dbReference type="Gene3D" id="3.50.50.60">
    <property type="entry name" value="FAD/NAD(P)-binding domain"/>
    <property type="match status" value="1"/>
</dbReference>
<evidence type="ECO:0000259" key="7">
    <source>
        <dbReference type="Pfam" id="PF01266"/>
    </source>
</evidence>
<dbReference type="GO" id="GO:0046168">
    <property type="term" value="P:glycerol-3-phosphate catabolic process"/>
    <property type="evidence" value="ECO:0007669"/>
    <property type="project" value="TreeGrafter"/>
</dbReference>
<evidence type="ECO:0000259" key="8">
    <source>
        <dbReference type="Pfam" id="PF16901"/>
    </source>
</evidence>
<evidence type="ECO:0000256" key="5">
    <source>
        <dbReference type="ARBA" id="ARBA00023002"/>
    </source>
</evidence>
<dbReference type="InterPro" id="IPR000447">
    <property type="entry name" value="G3P_DH_FAD-dep"/>
</dbReference>
<evidence type="ECO:0000256" key="3">
    <source>
        <dbReference type="ARBA" id="ARBA00022630"/>
    </source>
</evidence>
<dbReference type="GO" id="GO:0009331">
    <property type="term" value="C:glycerol-3-phosphate dehydrogenase (FAD) complex"/>
    <property type="evidence" value="ECO:0007669"/>
    <property type="project" value="UniProtKB-UniRule"/>
</dbReference>
<dbReference type="InterPro" id="IPR031656">
    <property type="entry name" value="DAO_C"/>
</dbReference>
<dbReference type="PRINTS" id="PR01001">
    <property type="entry name" value="FADG3PDH"/>
</dbReference>
<evidence type="ECO:0000313" key="10">
    <source>
        <dbReference type="Proteomes" id="UP000256478"/>
    </source>
</evidence>
<evidence type="ECO:0000256" key="2">
    <source>
        <dbReference type="ARBA" id="ARBA00007330"/>
    </source>
</evidence>
<gene>
    <name evidence="9" type="ORF">DXX93_03065</name>
</gene>
<proteinExistence type="inferred from homology"/>
<dbReference type="Pfam" id="PF16901">
    <property type="entry name" value="DAO_C"/>
    <property type="match status" value="1"/>
</dbReference>
<dbReference type="InterPro" id="IPR038299">
    <property type="entry name" value="DAO_C_sf"/>
</dbReference>
<reference evidence="9 10" key="1">
    <citation type="submission" date="2018-08" db="EMBL/GenBank/DDBJ databases">
        <title>Thalassotalea euphylliae genome.</title>
        <authorList>
            <person name="Summers S."/>
            <person name="Rice S.A."/>
            <person name="Freckelton M.L."/>
            <person name="Nedved B.T."/>
            <person name="Hadfield M.G."/>
        </authorList>
    </citation>
    <scope>NUCLEOTIDE SEQUENCE [LARGE SCALE GENOMIC DNA]</scope>
    <source>
        <strain evidence="9 10">H1</strain>
    </source>
</reference>
<dbReference type="SUPFAM" id="SSF54373">
    <property type="entry name" value="FAD-linked reductases, C-terminal domain"/>
    <property type="match status" value="1"/>
</dbReference>
<dbReference type="EMBL" id="QUOU01000001">
    <property type="protein sequence ID" value="REL25629.1"/>
    <property type="molecule type" value="Genomic_DNA"/>
</dbReference>
<evidence type="ECO:0000256" key="4">
    <source>
        <dbReference type="ARBA" id="ARBA00022827"/>
    </source>
</evidence>
<feature type="domain" description="Alpha-glycerophosphate oxidase C-terminal" evidence="8">
    <location>
        <begin position="383"/>
        <end position="482"/>
    </location>
</feature>
<dbReference type="Gene3D" id="3.30.9.10">
    <property type="entry name" value="D-Amino Acid Oxidase, subunit A, domain 2"/>
    <property type="match status" value="1"/>
</dbReference>
<dbReference type="Gene3D" id="6.10.250.1890">
    <property type="match status" value="1"/>
</dbReference>
<dbReference type="AlphaFoldDB" id="A0A3E0TM39"/>
<dbReference type="Pfam" id="PF01266">
    <property type="entry name" value="DAO"/>
    <property type="match status" value="1"/>
</dbReference>
<keyword evidence="5 6" id="KW-0560">Oxidoreductase</keyword>
<feature type="domain" description="FAD dependent oxidoreductase" evidence="7">
    <location>
        <begin position="9"/>
        <end position="327"/>
    </location>
</feature>